<reference evidence="1" key="1">
    <citation type="submission" date="2020-04" db="EMBL/GenBank/DDBJ databases">
        <title>Hybrid Assembly of Korean Phytophthora infestans isolates.</title>
        <authorList>
            <person name="Prokchorchik M."/>
            <person name="Lee Y."/>
            <person name="Seo J."/>
            <person name="Cho J.-H."/>
            <person name="Park Y.-E."/>
            <person name="Jang D.-C."/>
            <person name="Im J.-S."/>
            <person name="Choi J.-G."/>
            <person name="Park H.-J."/>
            <person name="Lee G.-B."/>
            <person name="Lee Y.-G."/>
            <person name="Hong S.-Y."/>
            <person name="Cho K."/>
            <person name="Sohn K.H."/>
        </authorList>
    </citation>
    <scope>NUCLEOTIDE SEQUENCE</scope>
    <source>
        <strain evidence="1">KR_1_A1</strain>
    </source>
</reference>
<evidence type="ECO:0000313" key="1">
    <source>
        <dbReference type="EMBL" id="KAF4044548.1"/>
    </source>
</evidence>
<evidence type="ECO:0000313" key="2">
    <source>
        <dbReference type="Proteomes" id="UP000602510"/>
    </source>
</evidence>
<dbReference type="EMBL" id="WSZM01000067">
    <property type="protein sequence ID" value="KAF4044548.1"/>
    <property type="molecule type" value="Genomic_DNA"/>
</dbReference>
<dbReference type="InterPro" id="IPR036397">
    <property type="entry name" value="RNaseH_sf"/>
</dbReference>
<gene>
    <name evidence="1" type="ORF">GN244_ATG03093</name>
</gene>
<proteinExistence type="predicted"/>
<keyword evidence="2" id="KW-1185">Reference proteome</keyword>
<dbReference type="PANTHER" id="PTHR47169">
    <property type="entry name" value="OS01G0541250 PROTEIN"/>
    <property type="match status" value="1"/>
</dbReference>
<protein>
    <submittedName>
        <fullName evidence="1">Uncharacterized protein</fullName>
    </submittedName>
</protein>
<comment type="caution">
    <text evidence="1">The sequence shown here is derived from an EMBL/GenBank/DDBJ whole genome shotgun (WGS) entry which is preliminary data.</text>
</comment>
<name>A0A833T1S5_PHYIN</name>
<dbReference type="GO" id="GO:0003676">
    <property type="term" value="F:nucleic acid binding"/>
    <property type="evidence" value="ECO:0007669"/>
    <property type="project" value="InterPro"/>
</dbReference>
<sequence length="208" mass="23894">MKQATDEERRMLWETLLLHSKCGQLDHGNITWIADQLQYGRKVVLRIRHQGIGSMGPRKAAVVKFRASARGTKQVDRRALRPQNPADAPARDEHKLLSYPAAYQRMIPASGPERTKLLLTAKHKEDRMRFCIEHVNQAADGSYWFDPLLDVVHIDEKWFYIKIIGQKVYILTGKDDVPTEEVPLQYAQSKSYLIKVIFLSAVACPREL</sequence>
<organism evidence="1 2">
    <name type="scientific">Phytophthora infestans</name>
    <name type="common">Potato late blight agent</name>
    <name type="synonym">Botrytis infestans</name>
    <dbReference type="NCBI Taxonomy" id="4787"/>
    <lineage>
        <taxon>Eukaryota</taxon>
        <taxon>Sar</taxon>
        <taxon>Stramenopiles</taxon>
        <taxon>Oomycota</taxon>
        <taxon>Peronosporomycetes</taxon>
        <taxon>Peronosporales</taxon>
        <taxon>Peronosporaceae</taxon>
        <taxon>Phytophthora</taxon>
    </lineage>
</organism>
<dbReference type="AlphaFoldDB" id="A0A833T1S5"/>
<dbReference type="Gene3D" id="3.30.420.10">
    <property type="entry name" value="Ribonuclease H-like superfamily/Ribonuclease H"/>
    <property type="match status" value="1"/>
</dbReference>
<accession>A0A833T1S5</accession>
<dbReference type="Proteomes" id="UP000602510">
    <property type="component" value="Unassembled WGS sequence"/>
</dbReference>